<evidence type="ECO:0000313" key="14">
    <source>
        <dbReference type="EMBL" id="AXA33547.1"/>
    </source>
</evidence>
<accession>A0A2Z4XXC4</accession>
<evidence type="ECO:0000313" key="15">
    <source>
        <dbReference type="EMBL" id="QIW11779.1"/>
    </source>
</evidence>
<dbReference type="InterPro" id="IPR040255">
    <property type="entry name" value="Non-specific_endonuclease"/>
</dbReference>
<evidence type="ECO:0000256" key="8">
    <source>
        <dbReference type="PIRSR" id="PIRSR640255-1"/>
    </source>
</evidence>
<dbReference type="PANTHER" id="PTHR13966:SF5">
    <property type="entry name" value="ENDONUCLEASE G, MITOCHONDRIAL"/>
    <property type="match status" value="1"/>
</dbReference>
<dbReference type="PANTHER" id="PTHR13966">
    <property type="entry name" value="ENDONUCLEASE RELATED"/>
    <property type="match status" value="1"/>
</dbReference>
<evidence type="ECO:0000256" key="4">
    <source>
        <dbReference type="ARBA" id="ARBA00022723"/>
    </source>
</evidence>
<evidence type="ECO:0000313" key="16">
    <source>
        <dbReference type="Proteomes" id="UP000251120"/>
    </source>
</evidence>
<evidence type="ECO:0000256" key="1">
    <source>
        <dbReference type="ARBA" id="ARBA00001946"/>
    </source>
</evidence>
<evidence type="ECO:0000256" key="7">
    <source>
        <dbReference type="ARBA" id="ARBA00022842"/>
    </source>
</evidence>
<evidence type="ECO:0000313" key="17">
    <source>
        <dbReference type="Proteomes" id="UP000681131"/>
    </source>
</evidence>
<dbReference type="OrthoDB" id="9811262at2"/>
<feature type="transmembrane region" description="Helical" evidence="11">
    <location>
        <begin position="24"/>
        <end position="43"/>
    </location>
</feature>
<dbReference type="SMART" id="SM00892">
    <property type="entry name" value="Endonuclease_NS"/>
    <property type="match status" value="1"/>
</dbReference>
<dbReference type="InterPro" id="IPR001604">
    <property type="entry name" value="Endo_G_ENPP1-like_dom"/>
</dbReference>
<dbReference type="AlphaFoldDB" id="A0A2Z4XXC4"/>
<dbReference type="KEGG" id="fad:CDH04_03585"/>
<protein>
    <recommendedName>
        <fullName evidence="10">Endonuclease</fullName>
        <ecNumber evidence="10">3.1.30.-</ecNumber>
    </recommendedName>
</protein>
<feature type="binding site" evidence="9">
    <location>
        <position position="238"/>
    </location>
    <ligand>
        <name>Mg(2+)</name>
        <dbReference type="ChEBI" id="CHEBI:18420"/>
        <note>catalytic</note>
    </ligand>
</feature>
<dbReference type="InterPro" id="IPR020821">
    <property type="entry name" value="ENPP1-3/EXOG-like_nuc-like"/>
</dbReference>
<dbReference type="CDD" id="cd00091">
    <property type="entry name" value="NUC"/>
    <property type="match status" value="1"/>
</dbReference>
<dbReference type="EMBL" id="CP043424">
    <property type="protein sequence ID" value="QIW11779.1"/>
    <property type="molecule type" value="Genomic_DNA"/>
</dbReference>
<reference evidence="14 16" key="1">
    <citation type="submission" date="2017-06" db="EMBL/GenBank/DDBJ databases">
        <title>Complete genome of Francisella adeliensis.</title>
        <authorList>
            <person name="Vallesi A."/>
            <person name="Sjodin A."/>
        </authorList>
    </citation>
    <scope>NUCLEOTIDE SEQUENCE [LARGE SCALE GENOMIC DNA]</scope>
    <source>
        <strain evidence="14 16">FDC440</strain>
    </source>
</reference>
<keyword evidence="3 10" id="KW-0540">Nuclease</keyword>
<evidence type="ECO:0000256" key="3">
    <source>
        <dbReference type="ARBA" id="ARBA00022722"/>
    </source>
</evidence>
<dbReference type="GO" id="GO:0046872">
    <property type="term" value="F:metal ion binding"/>
    <property type="evidence" value="ECO:0007669"/>
    <property type="project" value="UniProtKB-KW"/>
</dbReference>
<dbReference type="SMART" id="SM00477">
    <property type="entry name" value="NUC"/>
    <property type="match status" value="1"/>
</dbReference>
<evidence type="ECO:0000256" key="9">
    <source>
        <dbReference type="PIRSR" id="PIRSR640255-2"/>
    </source>
</evidence>
<evidence type="ECO:0000256" key="10">
    <source>
        <dbReference type="RuleBase" id="RU366055"/>
    </source>
</evidence>
<comment type="cofactor">
    <cofactor evidence="1 10">
        <name>Mg(2+)</name>
        <dbReference type="ChEBI" id="CHEBI:18420"/>
    </cofactor>
</comment>
<sequence>MTKQKQKPKTVPTKKPVNNFFRNLKILVVLGAAISAGFSGVYFDKYNLKQKFIDFRHQVYDYFTREPIKNFKPKDNQNIVARFFSESDEAKEQPKKQNQFENLKQYAPERTMPAVSKYCHDFLAYGNPSFDVTSGLGQTNLYLCRDGYVVGYNYQTKQASWVAFKLTKSKVANKLKRKDRFKEDSDVPFVYRATMSDYSKSGYDRGHLASYASMDFSQKSADESFLLSNMSPQKAGLNRQGWERLETDERIWANMYDSIYVYTGPIYKKQKVYKTIGYNKVAVPDYYFKIIYVPSKNKAIAFVMPNARVNKTKIANYRTSIKDIEQRTGLHFLTNIDDRAAVVDNVSSMWRTSYF</sequence>
<evidence type="ECO:0000256" key="11">
    <source>
        <dbReference type="SAM" id="Phobius"/>
    </source>
</evidence>
<dbReference type="SMR" id="A0A2Z4XXC4"/>
<dbReference type="InterPro" id="IPR018524">
    <property type="entry name" value="DNA/RNA_endonuclease_AS"/>
</dbReference>
<evidence type="ECO:0000259" key="12">
    <source>
        <dbReference type="SMART" id="SM00477"/>
    </source>
</evidence>
<dbReference type="PROSITE" id="PS01070">
    <property type="entry name" value="NUCLEASE_NON_SPEC"/>
    <property type="match status" value="1"/>
</dbReference>
<name>A0A2Z4XXC4_9GAMM</name>
<evidence type="ECO:0000256" key="5">
    <source>
        <dbReference type="ARBA" id="ARBA00022759"/>
    </source>
</evidence>
<evidence type="ECO:0000259" key="13">
    <source>
        <dbReference type="SMART" id="SM00892"/>
    </source>
</evidence>
<dbReference type="SUPFAM" id="SSF54060">
    <property type="entry name" value="His-Me finger endonucleases"/>
    <property type="match status" value="1"/>
</dbReference>
<dbReference type="InterPro" id="IPR044925">
    <property type="entry name" value="His-Me_finger_sf"/>
</dbReference>
<feature type="domain" description="ENPP1-3/EXOG-like endonuclease/phosphodiesterase" evidence="12">
    <location>
        <begin position="145"/>
        <end position="339"/>
    </location>
</feature>
<dbReference type="GO" id="GO:0003676">
    <property type="term" value="F:nucleic acid binding"/>
    <property type="evidence" value="ECO:0007669"/>
    <property type="project" value="InterPro"/>
</dbReference>
<dbReference type="Proteomes" id="UP000251120">
    <property type="component" value="Chromosome"/>
</dbReference>
<keyword evidence="11" id="KW-0812">Transmembrane</keyword>
<keyword evidence="11" id="KW-1133">Transmembrane helix</keyword>
<evidence type="ECO:0000256" key="2">
    <source>
        <dbReference type="ARBA" id="ARBA00010052"/>
    </source>
</evidence>
<dbReference type="RefSeq" id="WP_112869720.1">
    <property type="nucleotide sequence ID" value="NZ_CP021781.1"/>
</dbReference>
<gene>
    <name evidence="14" type="ORF">CDH04_03585</name>
    <name evidence="15" type="ORF">FZC43_03585</name>
</gene>
<keyword evidence="4 9" id="KW-0479">Metal-binding</keyword>
<reference evidence="15 17" key="2">
    <citation type="submission" date="2019-08" db="EMBL/GenBank/DDBJ databases">
        <title>Complete genome sequences of Francisella adeliensis (FSC1325 and FSC1326).</title>
        <authorList>
            <person name="Ohrman C."/>
            <person name="Uneklint I."/>
            <person name="Vallesi A."/>
            <person name="Karlsson L."/>
            <person name="Sjodin A."/>
        </authorList>
    </citation>
    <scope>NUCLEOTIDE SEQUENCE [LARGE SCALE GENOMIC DNA]</scope>
    <source>
        <strain evidence="15 17">FSC1325</strain>
    </source>
</reference>
<keyword evidence="7" id="KW-0460">Magnesium</keyword>
<proteinExistence type="inferred from homology"/>
<dbReference type="Proteomes" id="UP000681131">
    <property type="component" value="Chromosome"/>
</dbReference>
<comment type="similarity">
    <text evidence="2 10">Belongs to the DNA/RNA non-specific endonuclease family.</text>
</comment>
<feature type="active site" description="Proton acceptor" evidence="8">
    <location>
        <position position="207"/>
    </location>
</feature>
<dbReference type="EC" id="3.1.30.-" evidence="10"/>
<dbReference type="EMBL" id="CP021781">
    <property type="protein sequence ID" value="AXA33547.1"/>
    <property type="molecule type" value="Genomic_DNA"/>
</dbReference>
<feature type="domain" description="DNA/RNA non-specific endonuclease/pyrophosphatase/phosphodiesterase" evidence="13">
    <location>
        <begin position="144"/>
        <end position="339"/>
    </location>
</feature>
<organism evidence="14 16">
    <name type="scientific">Francisella adeliensis</name>
    <dbReference type="NCBI Taxonomy" id="2007306"/>
    <lineage>
        <taxon>Bacteria</taxon>
        <taxon>Pseudomonadati</taxon>
        <taxon>Pseudomonadota</taxon>
        <taxon>Gammaproteobacteria</taxon>
        <taxon>Thiotrichales</taxon>
        <taxon>Francisellaceae</taxon>
        <taxon>Francisella</taxon>
    </lineage>
</organism>
<dbReference type="GO" id="GO:0000014">
    <property type="term" value="F:single-stranded DNA endodeoxyribonuclease activity"/>
    <property type="evidence" value="ECO:0007669"/>
    <property type="project" value="TreeGrafter"/>
</dbReference>
<dbReference type="GO" id="GO:0004521">
    <property type="term" value="F:RNA endonuclease activity"/>
    <property type="evidence" value="ECO:0007669"/>
    <property type="project" value="TreeGrafter"/>
</dbReference>
<keyword evidence="5 10" id="KW-0255">Endonuclease</keyword>
<dbReference type="Pfam" id="PF01223">
    <property type="entry name" value="Endonuclease_NS"/>
    <property type="match status" value="1"/>
</dbReference>
<evidence type="ECO:0000256" key="6">
    <source>
        <dbReference type="ARBA" id="ARBA00022801"/>
    </source>
</evidence>
<dbReference type="InterPro" id="IPR044929">
    <property type="entry name" value="DNA/RNA_non-sp_Endonuclease_sf"/>
</dbReference>
<keyword evidence="17" id="KW-1185">Reference proteome</keyword>
<keyword evidence="6 10" id="KW-0378">Hydrolase</keyword>
<dbReference type="Gene3D" id="3.40.570.10">
    <property type="entry name" value="Extracellular Endonuclease, subunit A"/>
    <property type="match status" value="1"/>
</dbReference>
<keyword evidence="11" id="KW-0472">Membrane</keyword>